<dbReference type="InterPro" id="IPR046348">
    <property type="entry name" value="SIS_dom_sf"/>
</dbReference>
<dbReference type="AlphaFoldDB" id="A0A1Q5Q1Q0"/>
<dbReference type="CDD" id="cd05007">
    <property type="entry name" value="SIS_Etherase"/>
    <property type="match status" value="1"/>
</dbReference>
<dbReference type="Gene3D" id="3.40.50.10490">
    <property type="entry name" value="Glucose-6-phosphate isomerase like protein, domain 1"/>
    <property type="match status" value="1"/>
</dbReference>
<dbReference type="RefSeq" id="WP_073716785.1">
    <property type="nucleotide sequence ID" value="NZ_MQVR01000041.1"/>
</dbReference>
<keyword evidence="2" id="KW-0119">Carbohydrate metabolism</keyword>
<evidence type="ECO:0000313" key="6">
    <source>
        <dbReference type="Proteomes" id="UP000185628"/>
    </source>
</evidence>
<comment type="caution">
    <text evidence="5">The sequence shown here is derived from an EMBL/GenBank/DDBJ whole genome shotgun (WGS) entry which is preliminary data.</text>
</comment>
<dbReference type="InterPro" id="IPR001347">
    <property type="entry name" value="SIS_dom"/>
</dbReference>
<evidence type="ECO:0000256" key="3">
    <source>
        <dbReference type="SAM" id="MobiDB-lite"/>
    </source>
</evidence>
<dbReference type="STRING" id="208480.SAMN02910418_01381"/>
<evidence type="ECO:0000313" key="5">
    <source>
        <dbReference type="EMBL" id="OKL53768.1"/>
    </source>
</evidence>
<dbReference type="Proteomes" id="UP000185628">
    <property type="component" value="Unassembled WGS sequence"/>
</dbReference>
<dbReference type="NCBIfam" id="NF009222">
    <property type="entry name" value="PRK12570.1"/>
    <property type="match status" value="1"/>
</dbReference>
<name>A0A1Q5Q1Q0_9ACTO</name>
<dbReference type="Pfam" id="PF22645">
    <property type="entry name" value="GKRP_SIS_N"/>
    <property type="match status" value="1"/>
</dbReference>
<feature type="region of interest" description="Disordered" evidence="3">
    <location>
        <begin position="292"/>
        <end position="313"/>
    </location>
</feature>
<sequence>MTHTTDHLIAHDVPTEQRNAATFGIDTLATPAIVDQLIDANSGIQAAVAAQAEHITAAVDAALVSWIAGGVIHYAGAGTSGRLAVLDAVELLPTYGVGDDRVQAHLAGGLDAMMRAVEGAEDDAEAGYALGRSLAPHDLMFGVTASGRTPFVGGALRGAREVGAATVLLASNPNAELAPLAETAILPDTGPEVITGSTRMNAATAQKIILNTFSTALMVRCGKTYDNLMIDVAATNEKLRARTVRMIVQASSLTASQARACLEETGGEIAPALVMALGGVELPIARAALTRYPPDPSRTGDPSGIRSALASLG</sequence>
<dbReference type="GO" id="GO:0016835">
    <property type="term" value="F:carbon-oxygen lyase activity"/>
    <property type="evidence" value="ECO:0007669"/>
    <property type="project" value="InterPro"/>
</dbReference>
<accession>A0A1Q5Q1Q0</accession>
<dbReference type="PROSITE" id="PS51464">
    <property type="entry name" value="SIS"/>
    <property type="match status" value="1"/>
</dbReference>
<protein>
    <recommendedName>
        <fullName evidence="4">SIS domain-containing protein</fullName>
    </recommendedName>
</protein>
<dbReference type="SUPFAM" id="SSF53697">
    <property type="entry name" value="SIS domain"/>
    <property type="match status" value="1"/>
</dbReference>
<evidence type="ECO:0000256" key="2">
    <source>
        <dbReference type="ARBA" id="ARBA00023277"/>
    </source>
</evidence>
<feature type="domain" description="SIS" evidence="4">
    <location>
        <begin position="62"/>
        <end position="223"/>
    </location>
</feature>
<evidence type="ECO:0000256" key="1">
    <source>
        <dbReference type="ARBA" id="ARBA00023239"/>
    </source>
</evidence>
<organism evidence="5 6">
    <name type="scientific">Bowdeniella nasicola</name>
    <dbReference type="NCBI Taxonomy" id="208480"/>
    <lineage>
        <taxon>Bacteria</taxon>
        <taxon>Bacillati</taxon>
        <taxon>Actinomycetota</taxon>
        <taxon>Actinomycetes</taxon>
        <taxon>Actinomycetales</taxon>
        <taxon>Actinomycetaceae</taxon>
        <taxon>Bowdeniella</taxon>
    </lineage>
</organism>
<dbReference type="GO" id="GO:0097367">
    <property type="term" value="F:carbohydrate derivative binding"/>
    <property type="evidence" value="ECO:0007669"/>
    <property type="project" value="InterPro"/>
</dbReference>
<evidence type="ECO:0000259" key="4">
    <source>
        <dbReference type="PROSITE" id="PS51464"/>
    </source>
</evidence>
<dbReference type="InterPro" id="IPR040190">
    <property type="entry name" value="MURQ/GCKR"/>
</dbReference>
<gene>
    <name evidence="5" type="ORF">BSZ39_07745</name>
</gene>
<dbReference type="GO" id="GO:0016803">
    <property type="term" value="F:ether hydrolase activity"/>
    <property type="evidence" value="ECO:0007669"/>
    <property type="project" value="TreeGrafter"/>
</dbReference>
<dbReference type="EMBL" id="MQVR01000041">
    <property type="protein sequence ID" value="OKL53768.1"/>
    <property type="molecule type" value="Genomic_DNA"/>
</dbReference>
<reference evidence="6" key="1">
    <citation type="submission" date="2016-12" db="EMBL/GenBank/DDBJ databases">
        <authorList>
            <person name="Meng X."/>
        </authorList>
    </citation>
    <scope>NUCLEOTIDE SEQUENCE [LARGE SCALE GENOMIC DNA]</scope>
    <source>
        <strain evidence="6">DSM 19116</strain>
    </source>
</reference>
<dbReference type="Gene3D" id="1.10.8.1080">
    <property type="match status" value="1"/>
</dbReference>
<dbReference type="OrthoDB" id="9813395at2"/>
<dbReference type="GO" id="GO:0046348">
    <property type="term" value="P:amino sugar catabolic process"/>
    <property type="evidence" value="ECO:0007669"/>
    <property type="project" value="InterPro"/>
</dbReference>
<dbReference type="GO" id="GO:0009254">
    <property type="term" value="P:peptidoglycan turnover"/>
    <property type="evidence" value="ECO:0007669"/>
    <property type="project" value="TreeGrafter"/>
</dbReference>
<dbReference type="PANTHER" id="PTHR10088">
    <property type="entry name" value="GLUCOKINASE REGULATORY PROTEIN"/>
    <property type="match status" value="1"/>
</dbReference>
<dbReference type="NCBIfam" id="NF003915">
    <property type="entry name" value="PRK05441.1"/>
    <property type="match status" value="1"/>
</dbReference>
<dbReference type="InterPro" id="IPR005488">
    <property type="entry name" value="Etherase_MurQ"/>
</dbReference>
<dbReference type="PANTHER" id="PTHR10088:SF4">
    <property type="entry name" value="GLUCOKINASE REGULATORY PROTEIN"/>
    <property type="match status" value="1"/>
</dbReference>
<keyword evidence="1" id="KW-0456">Lyase</keyword>
<keyword evidence="6" id="KW-1185">Reference proteome</keyword>
<proteinExistence type="predicted"/>